<gene>
    <name evidence="7" type="ORF">IAB98_04585</name>
</gene>
<evidence type="ECO:0000256" key="2">
    <source>
        <dbReference type="ARBA" id="ARBA00023125"/>
    </source>
</evidence>
<dbReference type="Proteomes" id="UP000886841">
    <property type="component" value="Unassembled WGS sequence"/>
</dbReference>
<accession>A0A9D1JFG0</accession>
<dbReference type="SUPFAM" id="SSF53041">
    <property type="entry name" value="Resolvase-like"/>
    <property type="match status" value="1"/>
</dbReference>
<evidence type="ECO:0000259" key="6">
    <source>
        <dbReference type="PROSITE" id="PS51736"/>
    </source>
</evidence>
<dbReference type="GO" id="GO:0000150">
    <property type="term" value="F:DNA strand exchange activity"/>
    <property type="evidence" value="ECO:0007669"/>
    <property type="project" value="InterPro"/>
</dbReference>
<feature type="non-terminal residue" evidence="7">
    <location>
        <position position="82"/>
    </location>
</feature>
<dbReference type="SMART" id="SM00857">
    <property type="entry name" value="Resolvase"/>
    <property type="match status" value="1"/>
</dbReference>
<dbReference type="GO" id="GO:0003677">
    <property type="term" value="F:DNA binding"/>
    <property type="evidence" value="ECO:0007669"/>
    <property type="project" value="UniProtKB-KW"/>
</dbReference>
<dbReference type="InterPro" id="IPR006119">
    <property type="entry name" value="Resolv_N"/>
</dbReference>
<dbReference type="PROSITE" id="PS00398">
    <property type="entry name" value="RECOMBINASES_2"/>
    <property type="match status" value="1"/>
</dbReference>
<feature type="active site" description="O-(5'-phospho-DNA)-serine intermediate" evidence="4 5">
    <location>
        <position position="12"/>
    </location>
</feature>
<dbReference type="Pfam" id="PF00239">
    <property type="entry name" value="Resolvase"/>
    <property type="match status" value="1"/>
</dbReference>
<dbReference type="PROSITE" id="PS00397">
    <property type="entry name" value="RECOMBINASES_1"/>
    <property type="match status" value="1"/>
</dbReference>
<protein>
    <submittedName>
        <fullName evidence="7">Recombinase family protein</fullName>
    </submittedName>
</protein>
<feature type="domain" description="Resolvase/invertase-type recombinase catalytic" evidence="6">
    <location>
        <begin position="4"/>
        <end position="82"/>
    </location>
</feature>
<proteinExistence type="predicted"/>
<keyword evidence="2" id="KW-0238">DNA-binding</keyword>
<reference evidence="7" key="1">
    <citation type="submission" date="2020-10" db="EMBL/GenBank/DDBJ databases">
        <authorList>
            <person name="Gilroy R."/>
        </authorList>
    </citation>
    <scope>NUCLEOTIDE SEQUENCE</scope>
    <source>
        <strain evidence="7">ChiSxjej1B13-7041</strain>
    </source>
</reference>
<dbReference type="PANTHER" id="PTHR30461">
    <property type="entry name" value="DNA-INVERTASE FROM LAMBDOID PROPHAGE"/>
    <property type="match status" value="1"/>
</dbReference>
<dbReference type="GO" id="GO:0015074">
    <property type="term" value="P:DNA integration"/>
    <property type="evidence" value="ECO:0007669"/>
    <property type="project" value="UniProtKB-KW"/>
</dbReference>
<evidence type="ECO:0000256" key="4">
    <source>
        <dbReference type="PIRSR" id="PIRSR606118-50"/>
    </source>
</evidence>
<dbReference type="PROSITE" id="PS51736">
    <property type="entry name" value="RECOMBINASES_3"/>
    <property type="match status" value="1"/>
</dbReference>
<keyword evidence="1" id="KW-0229">DNA integration</keyword>
<evidence type="ECO:0000256" key="5">
    <source>
        <dbReference type="PROSITE-ProRule" id="PRU10137"/>
    </source>
</evidence>
<dbReference type="Gene3D" id="3.40.50.1390">
    <property type="entry name" value="Resolvase, N-terminal catalytic domain"/>
    <property type="match status" value="1"/>
</dbReference>
<evidence type="ECO:0000256" key="3">
    <source>
        <dbReference type="ARBA" id="ARBA00023172"/>
    </source>
</evidence>
<dbReference type="PANTHER" id="PTHR30461:SF2">
    <property type="entry name" value="SERINE RECOMBINASE PINE-RELATED"/>
    <property type="match status" value="1"/>
</dbReference>
<organism evidence="7 8">
    <name type="scientific">Candidatus Egerieimonas intestinavium</name>
    <dbReference type="NCBI Taxonomy" id="2840777"/>
    <lineage>
        <taxon>Bacteria</taxon>
        <taxon>Bacillati</taxon>
        <taxon>Bacillota</taxon>
        <taxon>Clostridia</taxon>
        <taxon>Lachnospirales</taxon>
        <taxon>Lachnospiraceae</taxon>
        <taxon>Lachnospiraceae incertae sedis</taxon>
        <taxon>Candidatus Egerieimonas</taxon>
    </lineage>
</organism>
<comment type="caution">
    <text evidence="7">The sequence shown here is derived from an EMBL/GenBank/DDBJ whole genome shotgun (WGS) entry which is preliminary data.</text>
</comment>
<name>A0A9D1JFG0_9FIRM</name>
<reference evidence="7" key="2">
    <citation type="journal article" date="2021" name="PeerJ">
        <title>Extensive microbial diversity within the chicken gut microbiome revealed by metagenomics and culture.</title>
        <authorList>
            <person name="Gilroy R."/>
            <person name="Ravi A."/>
            <person name="Getino M."/>
            <person name="Pursley I."/>
            <person name="Horton D.L."/>
            <person name="Alikhan N.F."/>
            <person name="Baker D."/>
            <person name="Gharbi K."/>
            <person name="Hall N."/>
            <person name="Watson M."/>
            <person name="Adriaenssens E.M."/>
            <person name="Foster-Nyarko E."/>
            <person name="Jarju S."/>
            <person name="Secka A."/>
            <person name="Antonio M."/>
            <person name="Oren A."/>
            <person name="Chaudhuri R.R."/>
            <person name="La Ragione R."/>
            <person name="Hildebrand F."/>
            <person name="Pallen M.J."/>
        </authorList>
    </citation>
    <scope>NUCLEOTIDE SEQUENCE</scope>
    <source>
        <strain evidence="7">ChiSxjej1B13-7041</strain>
    </source>
</reference>
<evidence type="ECO:0000256" key="1">
    <source>
        <dbReference type="ARBA" id="ARBA00022908"/>
    </source>
</evidence>
<keyword evidence="3" id="KW-0233">DNA recombination</keyword>
<dbReference type="CDD" id="cd03768">
    <property type="entry name" value="SR_ResInv"/>
    <property type="match status" value="1"/>
</dbReference>
<sequence>MEGTTFGYVRVSTKEQCEERQLIALREFPVEKEMIFMDKLSGKDFNRPQYKKLLRRLKPGDLLVVKSIDRLGRNYEEILEQW</sequence>
<dbReference type="InterPro" id="IPR036162">
    <property type="entry name" value="Resolvase-like_N_sf"/>
</dbReference>
<dbReference type="InterPro" id="IPR006118">
    <property type="entry name" value="Recombinase_CS"/>
</dbReference>
<dbReference type="EMBL" id="DVHU01000040">
    <property type="protein sequence ID" value="HIR92680.1"/>
    <property type="molecule type" value="Genomic_DNA"/>
</dbReference>
<evidence type="ECO:0000313" key="8">
    <source>
        <dbReference type="Proteomes" id="UP000886841"/>
    </source>
</evidence>
<dbReference type="InterPro" id="IPR050639">
    <property type="entry name" value="SSR_resolvase"/>
</dbReference>
<evidence type="ECO:0000313" key="7">
    <source>
        <dbReference type="EMBL" id="HIR92680.1"/>
    </source>
</evidence>
<dbReference type="AlphaFoldDB" id="A0A9D1JFG0"/>